<dbReference type="Gene3D" id="3.10.490.10">
    <property type="entry name" value="Gamma-glutamyl cyclotransferase-like"/>
    <property type="match status" value="1"/>
</dbReference>
<dbReference type="CDD" id="cd06661">
    <property type="entry name" value="GGCT_like"/>
    <property type="match status" value="1"/>
</dbReference>
<protein>
    <submittedName>
        <fullName evidence="2">Gamma-glutamylcyclotransferase</fullName>
    </submittedName>
</protein>
<dbReference type="AlphaFoldDB" id="A0AAU7KN73"/>
<name>A0AAU7KN73_9GAMM</name>
<evidence type="ECO:0000259" key="1">
    <source>
        <dbReference type="Pfam" id="PF06094"/>
    </source>
</evidence>
<dbReference type="RefSeq" id="WP_348827781.1">
    <property type="nucleotide sequence ID" value="NZ_CP098827.1"/>
</dbReference>
<dbReference type="SUPFAM" id="SSF110857">
    <property type="entry name" value="Gamma-glutamyl cyclotransferase-like"/>
    <property type="match status" value="1"/>
</dbReference>
<proteinExistence type="predicted"/>
<organism evidence="2">
    <name type="scientific">Halomonas sp. RT37</name>
    <dbReference type="NCBI Taxonomy" id="2950872"/>
    <lineage>
        <taxon>Bacteria</taxon>
        <taxon>Pseudomonadati</taxon>
        <taxon>Pseudomonadota</taxon>
        <taxon>Gammaproteobacteria</taxon>
        <taxon>Oceanospirillales</taxon>
        <taxon>Halomonadaceae</taxon>
        <taxon>Halomonas</taxon>
    </lineage>
</organism>
<sequence length="110" mass="11925">MAHLFIYGTLGPGGPNEHVMQAIGGHWQPGSIKGRLHQAGWGAEMGFPGLVLDDAGDDIRGHVFVSDALPEHWAALDEFEGPEYLRTPVTVSLDDGGRVEAYVYALRREA</sequence>
<reference evidence="2" key="1">
    <citation type="submission" date="2022-06" db="EMBL/GenBank/DDBJ databases">
        <title>A novel DMS-producing enzyme.</title>
        <authorList>
            <person name="Zhang Y."/>
        </authorList>
    </citation>
    <scope>NUCLEOTIDE SEQUENCE</scope>
    <source>
        <strain evidence="2">RT37</strain>
    </source>
</reference>
<dbReference type="InterPro" id="IPR013024">
    <property type="entry name" value="GGCT-like"/>
</dbReference>
<accession>A0AAU7KN73</accession>
<dbReference type="InterPro" id="IPR036568">
    <property type="entry name" value="GGCT-like_sf"/>
</dbReference>
<dbReference type="InterPro" id="IPR009288">
    <property type="entry name" value="AIG2-like_dom"/>
</dbReference>
<dbReference type="EMBL" id="CP098827">
    <property type="protein sequence ID" value="XBO72298.1"/>
    <property type="molecule type" value="Genomic_DNA"/>
</dbReference>
<feature type="domain" description="Gamma-glutamylcyclotransferase AIG2-like" evidence="1">
    <location>
        <begin position="4"/>
        <end position="107"/>
    </location>
</feature>
<gene>
    <name evidence="2" type="ORF">NFG58_06220</name>
</gene>
<evidence type="ECO:0000313" key="2">
    <source>
        <dbReference type="EMBL" id="XBO72298.1"/>
    </source>
</evidence>
<dbReference type="Pfam" id="PF06094">
    <property type="entry name" value="GGACT"/>
    <property type="match status" value="1"/>
</dbReference>